<keyword evidence="3" id="KW-1185">Reference proteome</keyword>
<dbReference type="AlphaFoldDB" id="A0A5C6DKX2"/>
<protein>
    <submittedName>
        <fullName evidence="2">Uncharacterized protein</fullName>
    </submittedName>
</protein>
<proteinExistence type="predicted"/>
<name>A0A5C6DKX2_9BACT</name>
<evidence type="ECO:0000313" key="3">
    <source>
        <dbReference type="Proteomes" id="UP000315471"/>
    </source>
</evidence>
<dbReference type="EMBL" id="SJPY01000007">
    <property type="protein sequence ID" value="TWU37520.1"/>
    <property type="molecule type" value="Genomic_DNA"/>
</dbReference>
<organism evidence="2 3">
    <name type="scientific">Novipirellula aureliae</name>
    <dbReference type="NCBI Taxonomy" id="2527966"/>
    <lineage>
        <taxon>Bacteria</taxon>
        <taxon>Pseudomonadati</taxon>
        <taxon>Planctomycetota</taxon>
        <taxon>Planctomycetia</taxon>
        <taxon>Pirellulales</taxon>
        <taxon>Pirellulaceae</taxon>
        <taxon>Novipirellula</taxon>
    </lineage>
</organism>
<dbReference type="Proteomes" id="UP000315471">
    <property type="component" value="Unassembled WGS sequence"/>
</dbReference>
<sequence length="140" mass="15886">MMQCVATNVVALGRQFVLLKLFISGFRHQSIFLVWEKNLAGKSKNLVSATSQRTAESDQRSGDGFREKRGMTELGMKRAERNLMDATLSKESQIKMWDRLPACRSMRSTRPETYPACLSRLCDAVVKVHDLFFNHAKDTG</sequence>
<feature type="compositionally biased region" description="Basic and acidic residues" evidence="1">
    <location>
        <begin position="55"/>
        <end position="70"/>
    </location>
</feature>
<comment type="caution">
    <text evidence="2">The sequence shown here is derived from an EMBL/GenBank/DDBJ whole genome shotgun (WGS) entry which is preliminary data.</text>
</comment>
<reference evidence="2 3" key="1">
    <citation type="submission" date="2019-02" db="EMBL/GenBank/DDBJ databases">
        <title>Deep-cultivation of Planctomycetes and their phenomic and genomic characterization uncovers novel biology.</title>
        <authorList>
            <person name="Wiegand S."/>
            <person name="Jogler M."/>
            <person name="Boedeker C."/>
            <person name="Pinto D."/>
            <person name="Vollmers J."/>
            <person name="Rivas-Marin E."/>
            <person name="Kohn T."/>
            <person name="Peeters S.H."/>
            <person name="Heuer A."/>
            <person name="Rast P."/>
            <person name="Oberbeckmann S."/>
            <person name="Bunk B."/>
            <person name="Jeske O."/>
            <person name="Meyerdierks A."/>
            <person name="Storesund J.E."/>
            <person name="Kallscheuer N."/>
            <person name="Luecker S."/>
            <person name="Lage O.M."/>
            <person name="Pohl T."/>
            <person name="Merkel B.J."/>
            <person name="Hornburger P."/>
            <person name="Mueller R.-W."/>
            <person name="Bruemmer F."/>
            <person name="Labrenz M."/>
            <person name="Spormann A.M."/>
            <person name="Op Den Camp H."/>
            <person name="Overmann J."/>
            <person name="Amann R."/>
            <person name="Jetten M.S.M."/>
            <person name="Mascher T."/>
            <person name="Medema M.H."/>
            <person name="Devos D.P."/>
            <person name="Kaster A.-K."/>
            <person name="Ovreas L."/>
            <person name="Rohde M."/>
            <person name="Galperin M.Y."/>
            <person name="Jogler C."/>
        </authorList>
    </citation>
    <scope>NUCLEOTIDE SEQUENCE [LARGE SCALE GENOMIC DNA]</scope>
    <source>
        <strain evidence="2 3">Q31b</strain>
    </source>
</reference>
<feature type="region of interest" description="Disordered" evidence="1">
    <location>
        <begin position="46"/>
        <end position="70"/>
    </location>
</feature>
<evidence type="ECO:0000313" key="2">
    <source>
        <dbReference type="EMBL" id="TWU37520.1"/>
    </source>
</evidence>
<accession>A0A5C6DKX2</accession>
<evidence type="ECO:0000256" key="1">
    <source>
        <dbReference type="SAM" id="MobiDB-lite"/>
    </source>
</evidence>
<gene>
    <name evidence="2" type="ORF">Q31b_43080</name>
</gene>